<dbReference type="InterPro" id="IPR027417">
    <property type="entry name" value="P-loop_NTPase"/>
</dbReference>
<feature type="domain" description="FtsK" evidence="8">
    <location>
        <begin position="625"/>
        <end position="811"/>
    </location>
</feature>
<dbReference type="PANTHER" id="PTHR22683">
    <property type="entry name" value="SPORULATION PROTEIN RELATED"/>
    <property type="match status" value="1"/>
</dbReference>
<feature type="domain" description="FHA" evidence="7">
    <location>
        <begin position="93"/>
        <end position="142"/>
    </location>
</feature>
<keyword evidence="10" id="KW-1185">Reference proteome</keyword>
<organism evidence="9 10">
    <name type="scientific">Knoellia subterranea KCTC 19937</name>
    <dbReference type="NCBI Taxonomy" id="1385521"/>
    <lineage>
        <taxon>Bacteria</taxon>
        <taxon>Bacillati</taxon>
        <taxon>Actinomycetota</taxon>
        <taxon>Actinomycetes</taxon>
        <taxon>Micrococcales</taxon>
        <taxon>Intrasporangiaceae</taxon>
        <taxon>Knoellia</taxon>
    </lineage>
</organism>
<protein>
    <recommendedName>
        <fullName evidence="11">Cell division protein FtsK</fullName>
    </recommendedName>
</protein>
<feature type="binding site" evidence="4">
    <location>
        <begin position="643"/>
        <end position="650"/>
    </location>
    <ligand>
        <name>ATP</name>
        <dbReference type="ChEBI" id="CHEBI:30616"/>
    </ligand>
</feature>
<keyword evidence="2 4" id="KW-0547">Nucleotide-binding</keyword>
<dbReference type="Pfam" id="PF01580">
    <property type="entry name" value="FtsK_SpoIIIE"/>
    <property type="match status" value="2"/>
</dbReference>
<keyword evidence="1" id="KW-0597">Phosphoprotein</keyword>
<dbReference type="SUPFAM" id="SSF49879">
    <property type="entry name" value="SMAD/FHA domain"/>
    <property type="match status" value="1"/>
</dbReference>
<gene>
    <name evidence="9" type="ORF">N803_16450</name>
</gene>
<dbReference type="InterPro" id="IPR008984">
    <property type="entry name" value="SMAD_FHA_dom_sf"/>
</dbReference>
<reference evidence="9 10" key="1">
    <citation type="submission" date="2013-08" db="EMBL/GenBank/DDBJ databases">
        <title>The genome sequence of Knoellia subterranea.</title>
        <authorList>
            <person name="Zhu W."/>
            <person name="Wang G."/>
        </authorList>
    </citation>
    <scope>NUCLEOTIDE SEQUENCE [LARGE SCALE GENOMIC DNA]</scope>
    <source>
        <strain evidence="9 10">KCTC 19937</strain>
    </source>
</reference>
<dbReference type="Proteomes" id="UP000030011">
    <property type="component" value="Unassembled WGS sequence"/>
</dbReference>
<dbReference type="Gene3D" id="2.60.200.20">
    <property type="match status" value="1"/>
</dbReference>
<dbReference type="SMART" id="SM00382">
    <property type="entry name" value="AAA"/>
    <property type="match status" value="3"/>
</dbReference>
<dbReference type="CDD" id="cd00060">
    <property type="entry name" value="FHA"/>
    <property type="match status" value="1"/>
</dbReference>
<evidence type="ECO:0000256" key="2">
    <source>
        <dbReference type="ARBA" id="ARBA00022741"/>
    </source>
</evidence>
<evidence type="ECO:0000256" key="6">
    <source>
        <dbReference type="SAM" id="Phobius"/>
    </source>
</evidence>
<dbReference type="PROSITE" id="PS50901">
    <property type="entry name" value="FTSK"/>
    <property type="match status" value="1"/>
</dbReference>
<dbReference type="eggNOG" id="COG1674">
    <property type="taxonomic scope" value="Bacteria"/>
</dbReference>
<dbReference type="InterPro" id="IPR002543">
    <property type="entry name" value="FtsK_dom"/>
</dbReference>
<accession>A0A0A0JN40</accession>
<evidence type="ECO:0000256" key="5">
    <source>
        <dbReference type="SAM" id="MobiDB-lite"/>
    </source>
</evidence>
<dbReference type="Gene3D" id="3.40.50.300">
    <property type="entry name" value="P-loop containing nucleotide triphosphate hydrolases"/>
    <property type="match status" value="3"/>
</dbReference>
<dbReference type="PROSITE" id="PS50006">
    <property type="entry name" value="FHA_DOMAIN"/>
    <property type="match status" value="1"/>
</dbReference>
<proteinExistence type="predicted"/>
<keyword evidence="6" id="KW-0472">Membrane</keyword>
<dbReference type="InterPro" id="IPR050206">
    <property type="entry name" value="FtsK/SpoIIIE/SftA"/>
</dbReference>
<keyword evidence="3 4" id="KW-0067">ATP-binding</keyword>
<keyword evidence="6" id="KW-0812">Transmembrane</keyword>
<feature type="region of interest" description="Disordered" evidence="5">
    <location>
        <begin position="336"/>
        <end position="365"/>
    </location>
</feature>
<evidence type="ECO:0000256" key="1">
    <source>
        <dbReference type="ARBA" id="ARBA00022553"/>
    </source>
</evidence>
<dbReference type="SUPFAM" id="SSF52540">
    <property type="entry name" value="P-loop containing nucleoside triphosphate hydrolases"/>
    <property type="match status" value="3"/>
</dbReference>
<feature type="compositionally biased region" description="Gly residues" evidence="5">
    <location>
        <begin position="339"/>
        <end position="348"/>
    </location>
</feature>
<sequence length="1406" mass="146481">MADVRITAPEGTTLGEVLPLLADVAGHSPSRVSCAGETVTMEAVLGTPPLLHGVVLALDEPRRVTESPSGPMELTVVAGPDAGHRLPIGADPVVVGRTAGTGLSLGDVRLSRRHARITLSDSGFQVTDLSSTNGTRCGGADLEQGGAAAVMDSDTIAIGSSRLRIERSRGLAATTRPRGDGHLLVNRSPRTVAPATFSTVTAPTPPTPPRRGRIPWVAAALPVPFAGLLAVFFGPQMLAFALLSPLMLIGNVVSDRWGARREYARDLAAHTLTLEERQREFDTLRNLEREQRWRETPDPAEVLAIATRPGSRLWERRLGGADVSRVRVGVGSLPSRTGWSGGGRGNSNGGSVRLGSGGSVEHPDLDDLPVEVDLEEAGGLGIAGPESDVESVVRSILGQLVALHSPRELRLIVCTSGDEGRSALSWLRWLPHTATFGDLDECLEALRDVVSGRESRATTSGGVLAGSARSAGPGEPRVLCVIPDAAIDSGSGLVDLLERGRGFGVWSLAGASSTAALPASCRAVVGLGTSGGAGRDSARLDVDGATPVAAFTPDQVGWWWGERIGRSLAPLLDATGEGESLPSSVDLLDLLPWVDPDAGVEPALLADHWRAGSGRPLATLGRVMGDDWTIDLAADGPHLLVGGTTGSGKSELLRSLVTSLALESSPQDLTFVLVDYKGGSAFGECGDLPHTVGLVTNLDDGLARRALVSLEAEITRRESLLAGSGARDFDEHRRLAGGLPRLVIVIDEFRLLADELPDFIDGVVSLAAVGRSLGVHLVLATQRPAGAITADIQTNVNLRIAMRMRDASDSQDVIGAADAARIPPTLPGRGYARGGDGELVEFQAARVGVGRTTGPATVARLDDHGHPLAPPARLSTNSSAGGTVGTGDVGTDSNLAVVVRAIRDASAAAGHERPHRPWLPPLPEHLAWGSGDGTAVGLVDSPARQRQDRFAHDGHGHWLLVGGPRSGRTSALRTILASHLAQADRTVHAYVIDSSGRLDDLASLPQVGAVVRSDDLPRVRRLVARLREHSRATDGDASHRPDVLLLVDGWDRLDADDDLALDGARDQLLDLLRAGESGLRAVVTSDRSALSSRLAGLCAETFLLPLADPSEALYAGLSPRDLPSTSAPGRGVRLRDRLEVQFALRDALDEVGSLPAGWTTPIEVVDLPDGVDHAELLARAPRDARWPIGMSADSGTTAAIDVVVHGRRLLVTGAARSGRSTALATIGRAAVRDGRAVVVVERPGAGVAAQCGALLSIDPWEVDPLVRARQEHRDLVVLVDDADRLEGTPVEPLLTEIAGLVDRDGGAIVLTTTPGAAAQAFRGPIHAVAGAESGIALCPRTPGDGEPFGIRAPRGLLAIPGRALLVSGRRVEEIQVAIGGAVAAAPAPAFAASSITAEPAPGQSRV</sequence>
<evidence type="ECO:0000313" key="9">
    <source>
        <dbReference type="EMBL" id="KGN37006.1"/>
    </source>
</evidence>
<dbReference type="PANTHER" id="PTHR22683:SF1">
    <property type="entry name" value="TYPE VII SECRETION SYSTEM PROTEIN ESSC"/>
    <property type="match status" value="1"/>
</dbReference>
<evidence type="ECO:0008006" key="11">
    <source>
        <dbReference type="Google" id="ProtNLM"/>
    </source>
</evidence>
<dbReference type="STRING" id="1385521.N803_16450"/>
<dbReference type="GO" id="GO:0005524">
    <property type="term" value="F:ATP binding"/>
    <property type="evidence" value="ECO:0007669"/>
    <property type="project" value="UniProtKB-UniRule"/>
</dbReference>
<keyword evidence="6" id="KW-1133">Transmembrane helix</keyword>
<evidence type="ECO:0000313" key="10">
    <source>
        <dbReference type="Proteomes" id="UP000030011"/>
    </source>
</evidence>
<dbReference type="SMART" id="SM00240">
    <property type="entry name" value="FHA"/>
    <property type="match status" value="1"/>
</dbReference>
<dbReference type="CDD" id="cd01127">
    <property type="entry name" value="TrwB_TraG_TraD_VirD4"/>
    <property type="match status" value="1"/>
</dbReference>
<dbReference type="EMBL" id="AVPK01000007">
    <property type="protein sequence ID" value="KGN37006.1"/>
    <property type="molecule type" value="Genomic_DNA"/>
</dbReference>
<comment type="caution">
    <text evidence="9">The sequence shown here is derived from an EMBL/GenBank/DDBJ whole genome shotgun (WGS) entry which is preliminary data.</text>
</comment>
<feature type="transmembrane region" description="Helical" evidence="6">
    <location>
        <begin position="216"/>
        <end position="243"/>
    </location>
</feature>
<dbReference type="InterPro" id="IPR000253">
    <property type="entry name" value="FHA_dom"/>
</dbReference>
<dbReference type="InterPro" id="IPR003593">
    <property type="entry name" value="AAA+_ATPase"/>
</dbReference>
<evidence type="ECO:0000256" key="3">
    <source>
        <dbReference type="ARBA" id="ARBA00022840"/>
    </source>
</evidence>
<evidence type="ECO:0000259" key="8">
    <source>
        <dbReference type="PROSITE" id="PS50901"/>
    </source>
</evidence>
<dbReference type="Pfam" id="PF16697">
    <property type="entry name" value="Yop-YscD_cpl"/>
    <property type="match status" value="1"/>
</dbReference>
<evidence type="ECO:0000259" key="7">
    <source>
        <dbReference type="PROSITE" id="PS50006"/>
    </source>
</evidence>
<evidence type="ECO:0000256" key="4">
    <source>
        <dbReference type="PROSITE-ProRule" id="PRU00289"/>
    </source>
</evidence>
<dbReference type="InterPro" id="IPR032030">
    <property type="entry name" value="YscD_cytoplasmic_dom"/>
</dbReference>
<dbReference type="GO" id="GO:0003677">
    <property type="term" value="F:DNA binding"/>
    <property type="evidence" value="ECO:0007669"/>
    <property type="project" value="InterPro"/>
</dbReference>
<name>A0A0A0JN40_9MICO</name>